<keyword evidence="2" id="KW-1185">Reference proteome</keyword>
<organism evidence="1 2">
    <name type="scientific">Kipferlia bialata</name>
    <dbReference type="NCBI Taxonomy" id="797122"/>
    <lineage>
        <taxon>Eukaryota</taxon>
        <taxon>Metamonada</taxon>
        <taxon>Carpediemonas-like organisms</taxon>
        <taxon>Kipferlia</taxon>
    </lineage>
</organism>
<name>A0A391NRL4_9EUKA</name>
<dbReference type="EMBL" id="BDIP01005715">
    <property type="protein sequence ID" value="GCA63967.1"/>
    <property type="molecule type" value="Genomic_DNA"/>
</dbReference>
<feature type="non-terminal residue" evidence="1">
    <location>
        <position position="1"/>
    </location>
</feature>
<sequence length="33" mass="3695">MTDTDRTVYQVLYDFDANDTVELSVKAGEIVVS</sequence>
<dbReference type="Gene3D" id="2.30.30.40">
    <property type="entry name" value="SH3 Domains"/>
    <property type="match status" value="1"/>
</dbReference>
<proteinExistence type="predicted"/>
<comment type="caution">
    <text evidence="1">The sequence shown here is derived from an EMBL/GenBank/DDBJ whole genome shotgun (WGS) entry which is preliminary data.</text>
</comment>
<dbReference type="Proteomes" id="UP000265618">
    <property type="component" value="Unassembled WGS sequence"/>
</dbReference>
<protein>
    <submittedName>
        <fullName evidence="1">Uncharacterized protein</fullName>
    </submittedName>
</protein>
<dbReference type="AlphaFoldDB" id="A0A391NRL4"/>
<reference evidence="1 2" key="1">
    <citation type="journal article" date="2018" name="PLoS ONE">
        <title>The draft genome of Kipferlia bialata reveals reductive genome evolution in fornicate parasites.</title>
        <authorList>
            <person name="Tanifuji G."/>
            <person name="Takabayashi S."/>
            <person name="Kume K."/>
            <person name="Takagi M."/>
            <person name="Nakayama T."/>
            <person name="Kamikawa R."/>
            <person name="Inagaki Y."/>
            <person name="Hashimoto T."/>
        </authorList>
    </citation>
    <scope>NUCLEOTIDE SEQUENCE [LARGE SCALE GENOMIC DNA]</scope>
    <source>
        <strain evidence="1">NY0173</strain>
    </source>
</reference>
<dbReference type="SUPFAM" id="SSF50044">
    <property type="entry name" value="SH3-domain"/>
    <property type="match status" value="1"/>
</dbReference>
<dbReference type="CDD" id="cd00174">
    <property type="entry name" value="SH3"/>
    <property type="match status" value="1"/>
</dbReference>
<evidence type="ECO:0000313" key="1">
    <source>
        <dbReference type="EMBL" id="GCA63967.1"/>
    </source>
</evidence>
<gene>
    <name evidence="1" type="ORF">KIPB_012701</name>
</gene>
<evidence type="ECO:0000313" key="2">
    <source>
        <dbReference type="Proteomes" id="UP000265618"/>
    </source>
</evidence>
<dbReference type="OrthoDB" id="5340910at2759"/>
<dbReference type="InterPro" id="IPR036028">
    <property type="entry name" value="SH3-like_dom_sf"/>
</dbReference>
<accession>A0A391NRL4</accession>